<evidence type="ECO:0000256" key="4">
    <source>
        <dbReference type="ARBA" id="ARBA00022475"/>
    </source>
</evidence>
<gene>
    <name evidence="11" type="primary">secG</name>
    <name evidence="11" type="ORF">Lpp7_10843</name>
</gene>
<dbReference type="Proteomes" id="UP000014303">
    <property type="component" value="Unassembled WGS sequence"/>
</dbReference>
<dbReference type="EMBL" id="ANJV01000189">
    <property type="protein sequence ID" value="EPC50665.1"/>
    <property type="molecule type" value="Genomic_DNA"/>
</dbReference>
<dbReference type="PANTHER" id="PTHR34182:SF1">
    <property type="entry name" value="PROTEIN-EXPORT MEMBRANE PROTEIN SECG"/>
    <property type="match status" value="1"/>
</dbReference>
<evidence type="ECO:0000313" key="11">
    <source>
        <dbReference type="EMBL" id="EPC50665.1"/>
    </source>
</evidence>
<comment type="function">
    <text evidence="10">Involved in protein export. Participates in an early event of protein translocation.</text>
</comment>
<dbReference type="InterPro" id="IPR004692">
    <property type="entry name" value="SecG"/>
</dbReference>
<evidence type="ECO:0000256" key="1">
    <source>
        <dbReference type="ARBA" id="ARBA00004651"/>
    </source>
</evidence>
<feature type="non-terminal residue" evidence="11">
    <location>
        <position position="1"/>
    </location>
</feature>
<keyword evidence="4 10" id="KW-1003">Cell membrane</keyword>
<evidence type="ECO:0000256" key="7">
    <source>
        <dbReference type="ARBA" id="ARBA00022989"/>
    </source>
</evidence>
<evidence type="ECO:0000256" key="9">
    <source>
        <dbReference type="ARBA" id="ARBA00023136"/>
    </source>
</evidence>
<dbReference type="GO" id="GO:0009306">
    <property type="term" value="P:protein secretion"/>
    <property type="evidence" value="ECO:0007669"/>
    <property type="project" value="UniProtKB-UniRule"/>
</dbReference>
<keyword evidence="5 10" id="KW-0812">Transmembrane</keyword>
<feature type="transmembrane region" description="Helical" evidence="10">
    <location>
        <begin position="6"/>
        <end position="25"/>
    </location>
</feature>
<dbReference type="GO" id="GO:0043952">
    <property type="term" value="P:protein transport by the Sec complex"/>
    <property type="evidence" value="ECO:0007669"/>
    <property type="project" value="TreeGrafter"/>
</dbReference>
<accession>A0A8E0IG69</accession>
<comment type="subcellular location">
    <subcellularLocation>
        <location evidence="1 10">Cell membrane</location>
        <topology evidence="1 10">Multi-pass membrane protein</topology>
    </subcellularLocation>
</comment>
<comment type="caution">
    <text evidence="11">The sequence shown here is derived from an EMBL/GenBank/DDBJ whole genome shotgun (WGS) entry which is preliminary data.</text>
</comment>
<evidence type="ECO:0000313" key="12">
    <source>
        <dbReference type="Proteomes" id="UP000014303"/>
    </source>
</evidence>
<keyword evidence="9 10" id="KW-0472">Membrane</keyword>
<dbReference type="PANTHER" id="PTHR34182">
    <property type="entry name" value="PROTEIN-EXPORT MEMBRANE PROTEIN SECG"/>
    <property type="match status" value="1"/>
</dbReference>
<protein>
    <recommendedName>
        <fullName evidence="10">Protein-export membrane protein SecG</fullName>
    </recommendedName>
</protein>
<evidence type="ECO:0000256" key="5">
    <source>
        <dbReference type="ARBA" id="ARBA00022692"/>
    </source>
</evidence>
<dbReference type="PRINTS" id="PR01651">
    <property type="entry name" value="SECGEXPORT"/>
</dbReference>
<reference evidence="11 12" key="1">
    <citation type="journal article" date="2013" name="PLoS ONE">
        <title>Lactobacillus paracasei comparative genomics: towards species pan-genome definition and exploitation of diversity.</title>
        <authorList>
            <person name="Smokvina T."/>
            <person name="Wels M."/>
            <person name="Polka J."/>
            <person name="Chervaux C."/>
            <person name="Brisse S."/>
            <person name="Boekhorst J."/>
            <person name="van Hylckama Vlieg J.E."/>
            <person name="Siezen R.J."/>
        </authorList>
    </citation>
    <scope>NUCLEOTIDE SEQUENCE [LARGE SCALE GENOMIC DNA]</scope>
    <source>
        <strain evidence="11 12">Lpp7</strain>
    </source>
</reference>
<dbReference type="NCBIfam" id="TIGR00810">
    <property type="entry name" value="secG"/>
    <property type="match status" value="1"/>
</dbReference>
<evidence type="ECO:0000256" key="10">
    <source>
        <dbReference type="RuleBase" id="RU365087"/>
    </source>
</evidence>
<organism evidence="11 12">
    <name type="scientific">Lacticaseibacillus paracasei subsp. paracasei Lpp7</name>
    <dbReference type="NCBI Taxonomy" id="1256200"/>
    <lineage>
        <taxon>Bacteria</taxon>
        <taxon>Bacillati</taxon>
        <taxon>Bacillota</taxon>
        <taxon>Bacilli</taxon>
        <taxon>Lactobacillales</taxon>
        <taxon>Lactobacillaceae</taxon>
        <taxon>Lacticaseibacillus</taxon>
    </lineage>
</organism>
<keyword evidence="6 10" id="KW-0653">Protein transport</keyword>
<proteinExistence type="inferred from homology"/>
<evidence type="ECO:0000256" key="8">
    <source>
        <dbReference type="ARBA" id="ARBA00023010"/>
    </source>
</evidence>
<sequence>GNNLQSLLTTFLVIDSILIVIATLMQPSKQQDALSALSGGATDLFGKTKSRGFEAFMEKVTVVLGVIFFGLAIALVYLEAH</sequence>
<dbReference type="Pfam" id="PF03840">
    <property type="entry name" value="SecG"/>
    <property type="match status" value="1"/>
</dbReference>
<feature type="transmembrane region" description="Helical" evidence="10">
    <location>
        <begin position="60"/>
        <end position="78"/>
    </location>
</feature>
<keyword evidence="3 10" id="KW-0813">Transport</keyword>
<evidence type="ECO:0000256" key="6">
    <source>
        <dbReference type="ARBA" id="ARBA00022927"/>
    </source>
</evidence>
<keyword evidence="8 10" id="KW-0811">Translocation</keyword>
<dbReference type="AlphaFoldDB" id="A0A8E0IG69"/>
<dbReference type="GO" id="GO:0065002">
    <property type="term" value="P:intracellular protein transmembrane transport"/>
    <property type="evidence" value="ECO:0007669"/>
    <property type="project" value="TreeGrafter"/>
</dbReference>
<dbReference type="GO" id="GO:0015450">
    <property type="term" value="F:protein-transporting ATPase activity"/>
    <property type="evidence" value="ECO:0007669"/>
    <property type="project" value="UniProtKB-UniRule"/>
</dbReference>
<name>A0A8E0IG69_LACPA</name>
<keyword evidence="7 10" id="KW-1133">Transmembrane helix</keyword>
<dbReference type="GO" id="GO:0005886">
    <property type="term" value="C:plasma membrane"/>
    <property type="evidence" value="ECO:0007669"/>
    <property type="project" value="UniProtKB-SubCell"/>
</dbReference>
<comment type="similarity">
    <text evidence="2 10">Belongs to the SecG family.</text>
</comment>
<evidence type="ECO:0000256" key="2">
    <source>
        <dbReference type="ARBA" id="ARBA00008445"/>
    </source>
</evidence>
<evidence type="ECO:0000256" key="3">
    <source>
        <dbReference type="ARBA" id="ARBA00022448"/>
    </source>
</evidence>